<dbReference type="GO" id="GO:0050661">
    <property type="term" value="F:NADP binding"/>
    <property type="evidence" value="ECO:0007669"/>
    <property type="project" value="InterPro"/>
</dbReference>
<feature type="binding site" evidence="6">
    <location>
        <position position="315"/>
    </location>
    <ligand>
        <name>NAD(+)</name>
        <dbReference type="ChEBI" id="CHEBI:57540"/>
    </ligand>
</feature>
<dbReference type="NCBIfam" id="NF006512">
    <property type="entry name" value="PRK08955.1"/>
    <property type="match status" value="1"/>
</dbReference>
<dbReference type="GO" id="GO:0051287">
    <property type="term" value="F:NAD binding"/>
    <property type="evidence" value="ECO:0007669"/>
    <property type="project" value="InterPro"/>
</dbReference>
<evidence type="ECO:0000256" key="3">
    <source>
        <dbReference type="ARBA" id="ARBA00023002"/>
    </source>
</evidence>
<dbReference type="AlphaFoldDB" id="A0A7W4WC17"/>
<keyword evidence="6" id="KW-0547">Nucleotide-binding</keyword>
<evidence type="ECO:0000256" key="5">
    <source>
        <dbReference type="PIRSR" id="PIRSR000149-2"/>
    </source>
</evidence>
<dbReference type="PANTHER" id="PTHR42955">
    <property type="entry name" value="GLYCERALDEHYDE-3-PHOSPHATE DEHYDROGENASE"/>
    <property type="match status" value="1"/>
</dbReference>
<dbReference type="NCBIfam" id="NF033735">
    <property type="entry name" value="G3PDH_Arsen"/>
    <property type="match status" value="1"/>
</dbReference>
<comment type="similarity">
    <text evidence="1 8">Belongs to the glyceraldehyde-3-phosphate dehydrogenase family.</text>
</comment>
<protein>
    <recommendedName>
        <fullName evidence="9">Glyceraldehyde-3-phosphate dehydrogenase</fullName>
        <ecNumber evidence="9">1.2.1.-</ecNumber>
    </recommendedName>
</protein>
<gene>
    <name evidence="11" type="ORF">FHS09_002162</name>
</gene>
<organism evidence="11 12">
    <name type="scientific">Microbulbifer rhizosphaerae</name>
    <dbReference type="NCBI Taxonomy" id="1562603"/>
    <lineage>
        <taxon>Bacteria</taxon>
        <taxon>Pseudomonadati</taxon>
        <taxon>Pseudomonadota</taxon>
        <taxon>Gammaproteobacteria</taxon>
        <taxon>Cellvibrionales</taxon>
        <taxon>Microbulbiferaceae</taxon>
        <taxon>Microbulbifer</taxon>
    </lineage>
</organism>
<accession>A0A7W4WC17</accession>
<feature type="binding site" evidence="5">
    <location>
        <begin position="210"/>
        <end position="211"/>
    </location>
    <ligand>
        <name>D-glyceraldehyde 3-phosphate</name>
        <dbReference type="ChEBI" id="CHEBI:59776"/>
    </ligand>
</feature>
<dbReference type="InterPro" id="IPR020830">
    <property type="entry name" value="GlycerAld_3-P_DH_AS"/>
</dbReference>
<evidence type="ECO:0000256" key="2">
    <source>
        <dbReference type="ARBA" id="ARBA00011881"/>
    </source>
</evidence>
<dbReference type="FunFam" id="3.40.50.720:FF:000001">
    <property type="entry name" value="Glyceraldehyde-3-phosphate dehydrogenase"/>
    <property type="match status" value="1"/>
</dbReference>
<dbReference type="InterPro" id="IPR020828">
    <property type="entry name" value="GlycerAld_3-P_DH_NAD(P)-bd"/>
</dbReference>
<dbReference type="Proteomes" id="UP000535937">
    <property type="component" value="Unassembled WGS sequence"/>
</dbReference>
<dbReference type="NCBIfam" id="TIGR01534">
    <property type="entry name" value="GAPDH-I"/>
    <property type="match status" value="1"/>
</dbReference>
<dbReference type="GO" id="GO:0006006">
    <property type="term" value="P:glucose metabolic process"/>
    <property type="evidence" value="ECO:0007669"/>
    <property type="project" value="InterPro"/>
</dbReference>
<dbReference type="Gene3D" id="3.40.50.720">
    <property type="entry name" value="NAD(P)-binding Rossmann-like Domain"/>
    <property type="match status" value="1"/>
</dbReference>
<dbReference type="InterPro" id="IPR052978">
    <property type="entry name" value="GAP_dehydrogenase"/>
</dbReference>
<evidence type="ECO:0000256" key="7">
    <source>
        <dbReference type="PIRSR" id="PIRSR000149-4"/>
    </source>
</evidence>
<dbReference type="PIRSF" id="PIRSF000149">
    <property type="entry name" value="GAP_DH"/>
    <property type="match status" value="1"/>
</dbReference>
<dbReference type="SUPFAM" id="SSF55347">
    <property type="entry name" value="Glyceraldehyde-3-phosphate dehydrogenase-like, C-terminal domain"/>
    <property type="match status" value="1"/>
</dbReference>
<dbReference type="InterPro" id="IPR006424">
    <property type="entry name" value="Glyceraldehyde-3-P_DH_1"/>
</dbReference>
<evidence type="ECO:0000256" key="1">
    <source>
        <dbReference type="ARBA" id="ARBA00007406"/>
    </source>
</evidence>
<feature type="binding site" evidence="6">
    <location>
        <position position="34"/>
    </location>
    <ligand>
        <name>NAD(+)</name>
        <dbReference type="ChEBI" id="CHEBI:57540"/>
    </ligand>
</feature>
<feature type="binding site" evidence="5">
    <location>
        <position position="182"/>
    </location>
    <ligand>
        <name>D-glyceraldehyde 3-phosphate</name>
        <dbReference type="ChEBI" id="CHEBI:59776"/>
    </ligand>
</feature>
<evidence type="ECO:0000256" key="4">
    <source>
        <dbReference type="PIRSR" id="PIRSR000149-1"/>
    </source>
</evidence>
<dbReference type="GO" id="GO:0016620">
    <property type="term" value="F:oxidoreductase activity, acting on the aldehyde or oxo group of donors, NAD or NADP as acceptor"/>
    <property type="evidence" value="ECO:0007669"/>
    <property type="project" value="InterPro"/>
</dbReference>
<keyword evidence="6" id="KW-0520">NAD</keyword>
<dbReference type="Pfam" id="PF00044">
    <property type="entry name" value="Gp_dh_N"/>
    <property type="match status" value="1"/>
</dbReference>
<dbReference type="InterPro" id="IPR020829">
    <property type="entry name" value="GlycerAld_3-P_DH_cat"/>
</dbReference>
<feature type="domain" description="Glyceraldehyde 3-phosphate dehydrogenase NAD(P) binding" evidence="10">
    <location>
        <begin position="3"/>
        <end position="152"/>
    </location>
</feature>
<dbReference type="EMBL" id="JACHWZ010000009">
    <property type="protein sequence ID" value="MBB3061329.1"/>
    <property type="molecule type" value="Genomic_DNA"/>
</dbReference>
<dbReference type="CDD" id="cd05214">
    <property type="entry name" value="GAPDH_I_N"/>
    <property type="match status" value="1"/>
</dbReference>
<feature type="binding site" evidence="5">
    <location>
        <begin position="151"/>
        <end position="153"/>
    </location>
    <ligand>
        <name>D-glyceraldehyde 3-phosphate</name>
        <dbReference type="ChEBI" id="CHEBI:59776"/>
    </ligand>
</feature>
<dbReference type="InterPro" id="IPR036291">
    <property type="entry name" value="NAD(P)-bd_dom_sf"/>
</dbReference>
<keyword evidence="12" id="KW-1185">Reference proteome</keyword>
<feature type="binding site" evidence="5">
    <location>
        <position position="233"/>
    </location>
    <ligand>
        <name>D-glyceraldehyde 3-phosphate</name>
        <dbReference type="ChEBI" id="CHEBI:59776"/>
    </ligand>
</feature>
<feature type="binding site" evidence="6">
    <location>
        <begin position="12"/>
        <end position="13"/>
    </location>
    <ligand>
        <name>NAD(+)</name>
        <dbReference type="ChEBI" id="CHEBI:57540"/>
    </ligand>
</feature>
<dbReference type="SMART" id="SM00846">
    <property type="entry name" value="Gp_dh_N"/>
    <property type="match status" value="1"/>
</dbReference>
<evidence type="ECO:0000256" key="8">
    <source>
        <dbReference type="RuleBase" id="RU000397"/>
    </source>
</evidence>
<dbReference type="Pfam" id="PF02800">
    <property type="entry name" value="Gp_dh_C"/>
    <property type="match status" value="1"/>
</dbReference>
<evidence type="ECO:0000313" key="12">
    <source>
        <dbReference type="Proteomes" id="UP000535937"/>
    </source>
</evidence>
<comment type="subunit">
    <text evidence="2">Homotetramer.</text>
</comment>
<evidence type="ECO:0000256" key="6">
    <source>
        <dbReference type="PIRSR" id="PIRSR000149-3"/>
    </source>
</evidence>
<dbReference type="PRINTS" id="PR00078">
    <property type="entry name" value="G3PDHDRGNASE"/>
</dbReference>
<evidence type="ECO:0000259" key="10">
    <source>
        <dbReference type="SMART" id="SM00846"/>
    </source>
</evidence>
<evidence type="ECO:0000313" key="11">
    <source>
        <dbReference type="EMBL" id="MBB3061329.1"/>
    </source>
</evidence>
<feature type="site" description="Activates thiol group during catalysis" evidence="7">
    <location>
        <position position="179"/>
    </location>
</feature>
<dbReference type="Gene3D" id="3.30.360.10">
    <property type="entry name" value="Dihydrodipicolinate Reductase, domain 2"/>
    <property type="match status" value="1"/>
</dbReference>
<reference evidence="11 12" key="1">
    <citation type="submission" date="2020-08" db="EMBL/GenBank/DDBJ databases">
        <title>Genomic Encyclopedia of Type Strains, Phase III (KMG-III): the genomes of soil and plant-associated and newly described type strains.</title>
        <authorList>
            <person name="Whitman W."/>
        </authorList>
    </citation>
    <scope>NUCLEOTIDE SEQUENCE [LARGE SCALE GENOMIC DNA]</scope>
    <source>
        <strain evidence="11 12">CECT 8799</strain>
    </source>
</reference>
<dbReference type="PROSITE" id="PS00071">
    <property type="entry name" value="GAPDH"/>
    <property type="match status" value="1"/>
</dbReference>
<feature type="binding site" evidence="6">
    <location>
        <position position="119"/>
    </location>
    <ligand>
        <name>NAD(+)</name>
        <dbReference type="ChEBI" id="CHEBI:57540"/>
    </ligand>
</feature>
<dbReference type="SUPFAM" id="SSF51735">
    <property type="entry name" value="NAD(P)-binding Rossmann-fold domains"/>
    <property type="match status" value="1"/>
</dbReference>
<proteinExistence type="inferred from homology"/>
<dbReference type="InterPro" id="IPR054835">
    <property type="entry name" value="G3PDH_Arsen"/>
</dbReference>
<dbReference type="FunFam" id="3.30.360.10:FF:000002">
    <property type="entry name" value="Glyceraldehyde-3-phosphate dehydrogenase"/>
    <property type="match status" value="1"/>
</dbReference>
<dbReference type="PANTHER" id="PTHR42955:SF1">
    <property type="entry name" value="GLYCERALDEHYDE-3-PHOSPHATE DEHYDROGENASE"/>
    <property type="match status" value="1"/>
</dbReference>
<evidence type="ECO:0000256" key="9">
    <source>
        <dbReference type="RuleBase" id="RU361160"/>
    </source>
</evidence>
<dbReference type="RefSeq" id="WP_183459623.1">
    <property type="nucleotide sequence ID" value="NZ_JACHWZ010000009.1"/>
</dbReference>
<keyword evidence="3 9" id="KW-0560">Oxidoreductase</keyword>
<sequence length="337" mass="36789">MAIRIGINGFGRIGRLALRAGWDWPEVEFVQVNDPAGDAETLAHLLNFDSVHGRWQHTAEADGNTIDIGGRRLACSRNSAIADTDWSGCDLVIEASGKMKSTALLQAYLDQGVKRVVVSAPVKEPGVLNIVMGVNHQLYDRDQHRIVTAASCTTNCLAPVVKVIHEKLGIKHGSITTIHDLTNTQTILDAPHKDLRRARACGMSLIPTTTGSATAITAIFPELQGKLNGHAVRVPLANASLTDCVFEVERATSVNEVNSFLKAAAETELKDILGYEERPLVSIDYKTDPRSSIIDALSTMVVNDTQVKIYAWYDNEWGYANRTAELARMVGSMDRNL</sequence>
<feature type="active site" description="Nucleophile" evidence="4">
    <location>
        <position position="152"/>
    </location>
</feature>
<dbReference type="CDD" id="cd18126">
    <property type="entry name" value="GAPDH_I_C"/>
    <property type="match status" value="1"/>
</dbReference>
<comment type="caution">
    <text evidence="11">The sequence shown here is derived from an EMBL/GenBank/DDBJ whole genome shotgun (WGS) entry which is preliminary data.</text>
</comment>
<name>A0A7W4WC17_9GAMM</name>
<dbReference type="EC" id="1.2.1.-" evidence="9"/>
<dbReference type="InterPro" id="IPR020831">
    <property type="entry name" value="GlycerAld/Erythrose_P_DH"/>
</dbReference>